<comment type="catalytic activity">
    <reaction evidence="2">
        <text>prephenate + H(+) = 3-phenylpyruvate + CO2 + H2O</text>
        <dbReference type="Rhea" id="RHEA:21648"/>
        <dbReference type="ChEBI" id="CHEBI:15377"/>
        <dbReference type="ChEBI" id="CHEBI:15378"/>
        <dbReference type="ChEBI" id="CHEBI:16526"/>
        <dbReference type="ChEBI" id="CHEBI:18005"/>
        <dbReference type="ChEBI" id="CHEBI:29934"/>
        <dbReference type="EC" id="4.2.1.51"/>
    </reaction>
</comment>
<dbReference type="NCBIfam" id="TIGR01361">
    <property type="entry name" value="DAHP_synth_Bsub"/>
    <property type="match status" value="1"/>
</dbReference>
<dbReference type="Pfam" id="PF01842">
    <property type="entry name" value="ACT"/>
    <property type="match status" value="1"/>
</dbReference>
<reference evidence="7" key="1">
    <citation type="submission" date="2009-12" db="EMBL/GenBank/DDBJ databases">
        <title>Complete sequence of Treponema azotonutricium strain ZAS-9.</title>
        <authorList>
            <person name="Tetu S.G."/>
            <person name="Matson E."/>
            <person name="Ren Q."/>
            <person name="Seshadri R."/>
            <person name="Elbourne L."/>
            <person name="Hassan K.A."/>
            <person name="Durkin A."/>
            <person name="Radune D."/>
            <person name="Mohamoud Y."/>
            <person name="Shay R."/>
            <person name="Jin S."/>
            <person name="Zhang X."/>
            <person name="Lucey K."/>
            <person name="Ballor N.R."/>
            <person name="Ottesen E."/>
            <person name="Rosenthal R."/>
            <person name="Allen A."/>
            <person name="Leadbetter J.R."/>
            <person name="Paulsen I.T."/>
        </authorList>
    </citation>
    <scope>NUCLEOTIDE SEQUENCE [LARGE SCALE GENOMIC DNA]</scope>
    <source>
        <strain evidence="7">ATCC BAA-888 / DSM 13862 / ZAS-9</strain>
    </source>
</reference>
<keyword evidence="2" id="KW-0028">Amino-acid biosynthesis</keyword>
<accession>F5YB46</accession>
<dbReference type="Pfam" id="PF00793">
    <property type="entry name" value="DAHP_synth_1"/>
    <property type="match status" value="1"/>
</dbReference>
<feature type="domain" description="Prephenate dehydratase" evidence="4">
    <location>
        <begin position="384"/>
        <end position="562"/>
    </location>
</feature>
<evidence type="ECO:0000259" key="5">
    <source>
        <dbReference type="PROSITE" id="PS51671"/>
    </source>
</evidence>
<dbReference type="FunCoup" id="F5YB46">
    <property type="interactions" value="303"/>
</dbReference>
<dbReference type="SUPFAM" id="SSF53850">
    <property type="entry name" value="Periplasmic binding protein-like II"/>
    <property type="match status" value="1"/>
</dbReference>
<dbReference type="CDD" id="cd13631">
    <property type="entry name" value="PBP2_Ct-PDT_like"/>
    <property type="match status" value="1"/>
</dbReference>
<dbReference type="Gene3D" id="3.20.20.70">
    <property type="entry name" value="Aldolase class I"/>
    <property type="match status" value="1"/>
</dbReference>
<dbReference type="InterPro" id="IPR018528">
    <property type="entry name" value="Preph_deHydtase_CS"/>
</dbReference>
<dbReference type="Proteomes" id="UP000009222">
    <property type="component" value="Chromosome"/>
</dbReference>
<dbReference type="eggNOG" id="COG0077">
    <property type="taxonomic scope" value="Bacteria"/>
</dbReference>
<evidence type="ECO:0000313" key="6">
    <source>
        <dbReference type="EMBL" id="AEF81463.1"/>
    </source>
</evidence>
<dbReference type="GO" id="GO:0016832">
    <property type="term" value="F:aldehyde-lyase activity"/>
    <property type="evidence" value="ECO:0007669"/>
    <property type="project" value="InterPro"/>
</dbReference>
<dbReference type="GO" id="GO:0016740">
    <property type="term" value="F:transferase activity"/>
    <property type="evidence" value="ECO:0007669"/>
    <property type="project" value="UniProtKB-KW"/>
</dbReference>
<dbReference type="PROSITE" id="PS51671">
    <property type="entry name" value="ACT"/>
    <property type="match status" value="1"/>
</dbReference>
<evidence type="ECO:0000259" key="4">
    <source>
        <dbReference type="PROSITE" id="PS51171"/>
    </source>
</evidence>
<dbReference type="InterPro" id="IPR045865">
    <property type="entry name" value="ACT-like_dom_sf"/>
</dbReference>
<dbReference type="NCBIfam" id="NF006421">
    <property type="entry name" value="PRK08673.1"/>
    <property type="match status" value="1"/>
</dbReference>
<dbReference type="Pfam" id="PF00800">
    <property type="entry name" value="PDT"/>
    <property type="match status" value="1"/>
</dbReference>
<dbReference type="PROSITE" id="PS00858">
    <property type="entry name" value="PREPHENATE_DEHYDR_2"/>
    <property type="match status" value="1"/>
</dbReference>
<dbReference type="Gene3D" id="3.30.70.260">
    <property type="match status" value="1"/>
</dbReference>
<dbReference type="CDD" id="cd04905">
    <property type="entry name" value="ACT_CM-PDT"/>
    <property type="match status" value="1"/>
</dbReference>
<comment type="pathway">
    <text evidence="2">Amino-acid biosynthesis; L-phenylalanine biosynthesis; phenylpyruvate from prephenate: step 1/1.</text>
</comment>
<dbReference type="InterPro" id="IPR013785">
    <property type="entry name" value="Aldolase_TIM"/>
</dbReference>
<keyword evidence="2" id="KW-0456">Lyase</keyword>
<evidence type="ECO:0000256" key="2">
    <source>
        <dbReference type="RuleBase" id="RU361254"/>
    </source>
</evidence>
<sequence>MLIMIVVLSKDVTSHDKEIVRIFLKDRGFSTREQSLGDDAIIGAVGKGVVDIRELSLLPGVERVAATSKPYELASRETKAEDSIVSVSAGPSCPIVKIGGSRITVIAGPCAVESKDQIMETAAMVRESGAVLLRGGAYKPRTSPYAFQGLGMQGLEFMKAAGEANGMPIVTEVVSPELAVQMKDLTDMFQIGARNMQNFELLKKVGSLGKPVLLKRGPSATIEEWLMAAEYLLASGTKDVVLCERGIRTFETYTRNTLDISAIPVVKGLCHLPVIVDPSHAVGIRAKVSSAALAAIAAGADGLTVEVHPRPDEALSDGPQSLYPEQFEKLMRDIEALAPVVGKELLRTPKPHHGAASAGTDISKAVPEGNGKTPEQQGVPRELPVAFCGESGAYAEQALMRIFGEESPRLQASSFTGLFDAVLDGSASAGVVPVENSQTGSIHENYDLFLRYPDIAIVGELKLRIVHCLIADERASIESIRIVRSHPQGFAQCKEFLDKHPDWILEPATTTATAVASIAREGAVKVAAIAGEAAAKAHGLKILREGIETNPLNYTRFVIMALRQGDKAPVPPSLGSGKPNKASLVFSVPDEPGSLFACLQILSEKGINLSKLESRPIQGKPWEYLFYVDVSIPEGEGDFDKAIAELKGKTKDFHFLGAYRAML</sequence>
<dbReference type="UniPathway" id="UPA00121">
    <property type="reaction ID" value="UER00345"/>
</dbReference>
<evidence type="ECO:0000313" key="7">
    <source>
        <dbReference type="Proteomes" id="UP000009222"/>
    </source>
</evidence>
<keyword evidence="2" id="KW-0584">Phenylalanine biosynthesis</keyword>
<feature type="region of interest" description="Disordered" evidence="3">
    <location>
        <begin position="348"/>
        <end position="378"/>
    </location>
</feature>
<evidence type="ECO:0000256" key="3">
    <source>
        <dbReference type="SAM" id="MobiDB-lite"/>
    </source>
</evidence>
<dbReference type="SUPFAM" id="SSF55021">
    <property type="entry name" value="ACT-like"/>
    <property type="match status" value="1"/>
</dbReference>
<dbReference type="Gene3D" id="3.40.190.10">
    <property type="entry name" value="Periplasmic binding protein-like II"/>
    <property type="match status" value="2"/>
</dbReference>
<dbReference type="HOGENOM" id="CLU_028336_0_0_12"/>
<organism evidence="6 7">
    <name type="scientific">Leadbettera azotonutricia (strain ATCC BAA-888 / DSM 13862 / ZAS-9)</name>
    <name type="common">Treponema azotonutricium</name>
    <dbReference type="NCBI Taxonomy" id="545695"/>
    <lineage>
        <taxon>Bacteria</taxon>
        <taxon>Pseudomonadati</taxon>
        <taxon>Spirochaetota</taxon>
        <taxon>Spirochaetia</taxon>
        <taxon>Spirochaetales</taxon>
        <taxon>Breznakiellaceae</taxon>
        <taxon>Leadbettera</taxon>
    </lineage>
</organism>
<dbReference type="SUPFAM" id="SSF51569">
    <property type="entry name" value="Aldolase"/>
    <property type="match status" value="1"/>
</dbReference>
<gene>
    <name evidence="2" type="primary">pheA</name>
    <name evidence="6" type="ordered locus">TREAZ_3023</name>
</gene>
<dbReference type="STRING" id="545695.TREAZ_3023"/>
<dbReference type="EMBL" id="CP001841">
    <property type="protein sequence ID" value="AEF81463.1"/>
    <property type="molecule type" value="Genomic_DNA"/>
</dbReference>
<feature type="domain" description="ACT" evidence="5">
    <location>
        <begin position="583"/>
        <end position="660"/>
    </location>
</feature>
<dbReference type="GO" id="GO:0004664">
    <property type="term" value="F:prephenate dehydratase activity"/>
    <property type="evidence" value="ECO:0007669"/>
    <property type="project" value="UniProtKB-UniRule"/>
</dbReference>
<dbReference type="Gene3D" id="3.30.70.1140">
    <property type="entry name" value="Phospho-2-dehydro-3-deoxyheptonate aldolase, domain 1"/>
    <property type="match status" value="1"/>
</dbReference>
<dbReference type="eggNOG" id="COG2876">
    <property type="taxonomic scope" value="Bacteria"/>
</dbReference>
<name>F5YB46_LEAAZ</name>
<dbReference type="PANTHER" id="PTHR43018:SF2">
    <property type="entry name" value="PHOSPHO-2-DEHYDRO-3-DEOXYHEPTONATE ALDOLASE"/>
    <property type="match status" value="1"/>
</dbReference>
<dbReference type="InterPro" id="IPR052899">
    <property type="entry name" value="Class-I_DAHP_synthase"/>
</dbReference>
<keyword evidence="1" id="KW-0808">Transferase</keyword>
<dbReference type="EC" id="4.2.1.51" evidence="2"/>
<proteinExistence type="predicted"/>
<dbReference type="InterPro" id="IPR006218">
    <property type="entry name" value="DAHP1/KDSA"/>
</dbReference>
<dbReference type="GO" id="GO:0009094">
    <property type="term" value="P:L-phenylalanine biosynthetic process"/>
    <property type="evidence" value="ECO:0007669"/>
    <property type="project" value="UniProtKB-UniPathway"/>
</dbReference>
<dbReference type="AlphaFoldDB" id="F5YB46"/>
<dbReference type="NCBIfam" id="NF009239">
    <property type="entry name" value="PRK12595.1"/>
    <property type="match status" value="1"/>
</dbReference>
<reference evidence="6 7" key="2">
    <citation type="journal article" date="2011" name="ISME J.">
        <title>RNA-seq reveals cooperative metabolic interactions between two termite-gut spirochete species in co-culture.</title>
        <authorList>
            <person name="Rosenthal A.Z."/>
            <person name="Matson E.G."/>
            <person name="Eldar A."/>
            <person name="Leadbetter J.R."/>
        </authorList>
    </citation>
    <scope>NUCLEOTIDE SEQUENCE [LARGE SCALE GENOMIC DNA]</scope>
    <source>
        <strain evidence="7">ATCC BAA-888 / DSM 13862 / ZAS-9</strain>
    </source>
</reference>
<keyword evidence="7" id="KW-1185">Reference proteome</keyword>
<dbReference type="InParanoid" id="F5YB46"/>
<dbReference type="InterPro" id="IPR002912">
    <property type="entry name" value="ACT_dom"/>
</dbReference>
<dbReference type="KEGG" id="taz:TREAZ_3023"/>
<dbReference type="PROSITE" id="PS51171">
    <property type="entry name" value="PREPHENATE_DEHYDR_3"/>
    <property type="match status" value="1"/>
</dbReference>
<dbReference type="InterPro" id="IPR001086">
    <property type="entry name" value="Preph_deHydtase"/>
</dbReference>
<keyword evidence="2" id="KW-0057">Aromatic amino acid biosynthesis</keyword>
<protein>
    <recommendedName>
        <fullName evidence="2">Prephenate dehydratase</fullName>
        <shortName evidence="2">PDT</shortName>
        <ecNumber evidence="2">4.2.1.51</ecNumber>
    </recommendedName>
</protein>
<dbReference type="InterPro" id="IPR006268">
    <property type="entry name" value="DAHP_syn_2"/>
</dbReference>
<evidence type="ECO:0000256" key="1">
    <source>
        <dbReference type="ARBA" id="ARBA00022679"/>
    </source>
</evidence>
<dbReference type="PANTHER" id="PTHR43018">
    <property type="entry name" value="PHOSPHO-2-DEHYDRO-3-DEOXYHEPTONATE ALDOLASE"/>
    <property type="match status" value="1"/>
</dbReference>